<accession>A0A5C2SFR6</accession>
<feature type="region of interest" description="Disordered" evidence="10">
    <location>
        <begin position="473"/>
        <end position="514"/>
    </location>
</feature>
<dbReference type="Gene3D" id="1.20.1530.20">
    <property type="match status" value="3"/>
</dbReference>
<feature type="transmembrane region" description="Helical" evidence="11">
    <location>
        <begin position="251"/>
        <end position="270"/>
    </location>
</feature>
<feature type="transmembrane region" description="Helical" evidence="11">
    <location>
        <begin position="12"/>
        <end position="28"/>
    </location>
</feature>
<evidence type="ECO:0000256" key="7">
    <source>
        <dbReference type="ARBA" id="ARBA00023065"/>
    </source>
</evidence>
<dbReference type="PANTHER" id="PTHR43562:SF3">
    <property type="entry name" value="SODIUM ION_PROTON EXCHANGER (EUROFUNG)"/>
    <property type="match status" value="1"/>
</dbReference>
<dbReference type="PANTHER" id="PTHR43562">
    <property type="entry name" value="NAPA-TYPE SODIUM/HYDROGEN ANTIPORTER"/>
    <property type="match status" value="1"/>
</dbReference>
<dbReference type="OrthoDB" id="1288932at2759"/>
<keyword evidence="4 11" id="KW-0812">Transmembrane</keyword>
<evidence type="ECO:0000259" key="12">
    <source>
        <dbReference type="Pfam" id="PF00999"/>
    </source>
</evidence>
<evidence type="ECO:0000256" key="8">
    <source>
        <dbReference type="ARBA" id="ARBA00023136"/>
    </source>
</evidence>
<dbReference type="InterPro" id="IPR006153">
    <property type="entry name" value="Cation/H_exchanger_TM"/>
</dbReference>
<evidence type="ECO:0000256" key="6">
    <source>
        <dbReference type="ARBA" id="ARBA00023053"/>
    </source>
</evidence>
<evidence type="ECO:0000313" key="13">
    <source>
        <dbReference type="EMBL" id="RPD62148.1"/>
    </source>
</evidence>
<dbReference type="InterPro" id="IPR038770">
    <property type="entry name" value="Na+/solute_symporter_sf"/>
</dbReference>
<dbReference type="GO" id="GO:0006814">
    <property type="term" value="P:sodium ion transport"/>
    <property type="evidence" value="ECO:0007669"/>
    <property type="project" value="UniProtKB-KW"/>
</dbReference>
<keyword evidence="7" id="KW-0406">Ion transport</keyword>
<evidence type="ECO:0000313" key="14">
    <source>
        <dbReference type="Proteomes" id="UP000313359"/>
    </source>
</evidence>
<evidence type="ECO:0000256" key="4">
    <source>
        <dbReference type="ARBA" id="ARBA00022692"/>
    </source>
</evidence>
<sequence>MPHALTYEEPSLVHLLVLASFIYLLNVVRVISDYLLYAGIVAEIAFGIVYGSPLASLLPTSWESTFTALGYLGLILVVFEGGLSTNLPILISNLPLSTFCALTGIGLPIALSIALLNAGFGYRPLEAFAAGAALSSTSLGTTLAALNSVTKSSGSTEKIPACTPRSERPSTDASIPLASTFVSPQSANASAPTLSAEPSLQQSRIGTVLISAAIIDDVIGLVIASLIPALASVDSDNSSVQGNLAWTIVRPLLSSVLIAVVGCMVARFILRPLFWYHGIGERWCAPARPGKTWGAFSMAGAEAHWGTETHADTVKLLLMVATVSAMVAITNYAETSVLYGAYVAGLILTYISEPPIPTTSSESYDSSISEELEYRQRELSFEDSFARMVGPLQNYFFLPLFFASIGFAIPFLDLWHPTVFWRGIVFSILMCIAKLAVGLPILFYSATVFFAKSPPVRFRRLISSLLKATTPLRRTAPPPATEALPHTAIPPANHDSHEKRAQAQRMGSSSTNQDHYSVPSMTAASIPPAVFMGVAMVSRGEIGLLIAQLARTGSDSRSSEASTSGLLGDEAFLMAIWAILLCTLMGPISVGVVVRRWGPKVTAGIWT</sequence>
<dbReference type="Pfam" id="PF00999">
    <property type="entry name" value="Na_H_Exchanger"/>
    <property type="match status" value="1"/>
</dbReference>
<evidence type="ECO:0000256" key="1">
    <source>
        <dbReference type="ARBA" id="ARBA00004141"/>
    </source>
</evidence>
<name>A0A5C2SFR6_9APHY</name>
<dbReference type="GO" id="GO:0015297">
    <property type="term" value="F:antiporter activity"/>
    <property type="evidence" value="ECO:0007669"/>
    <property type="project" value="UniProtKB-KW"/>
</dbReference>
<feature type="transmembrane region" description="Helical" evidence="11">
    <location>
        <begin position="208"/>
        <end position="231"/>
    </location>
</feature>
<feature type="transmembrane region" description="Helical" evidence="11">
    <location>
        <begin position="571"/>
        <end position="594"/>
    </location>
</feature>
<dbReference type="AlphaFoldDB" id="A0A5C2SFR6"/>
<feature type="compositionally biased region" description="Low complexity" evidence="10">
    <location>
        <begin position="473"/>
        <end position="487"/>
    </location>
</feature>
<reference evidence="13" key="1">
    <citation type="journal article" date="2018" name="Genome Biol. Evol.">
        <title>Genomics and development of Lentinus tigrinus, a white-rot wood-decaying mushroom with dimorphic fruiting bodies.</title>
        <authorList>
            <person name="Wu B."/>
            <person name="Xu Z."/>
            <person name="Knudson A."/>
            <person name="Carlson A."/>
            <person name="Chen N."/>
            <person name="Kovaka S."/>
            <person name="LaButti K."/>
            <person name="Lipzen A."/>
            <person name="Pennachio C."/>
            <person name="Riley R."/>
            <person name="Schakwitz W."/>
            <person name="Umezawa K."/>
            <person name="Ohm R.A."/>
            <person name="Grigoriev I.V."/>
            <person name="Nagy L.G."/>
            <person name="Gibbons J."/>
            <person name="Hibbett D."/>
        </authorList>
    </citation>
    <scope>NUCLEOTIDE SEQUENCE [LARGE SCALE GENOMIC DNA]</scope>
    <source>
        <strain evidence="13">ALCF2SS1-6</strain>
    </source>
</reference>
<keyword evidence="2" id="KW-0813">Transport</keyword>
<keyword evidence="8 11" id="KW-0472">Membrane</keyword>
<evidence type="ECO:0000256" key="5">
    <source>
        <dbReference type="ARBA" id="ARBA00022989"/>
    </source>
</evidence>
<evidence type="ECO:0000256" key="3">
    <source>
        <dbReference type="ARBA" id="ARBA00022449"/>
    </source>
</evidence>
<feature type="compositionally biased region" description="Polar residues" evidence="10">
    <location>
        <begin position="505"/>
        <end position="514"/>
    </location>
</feature>
<evidence type="ECO:0000256" key="2">
    <source>
        <dbReference type="ARBA" id="ARBA00022448"/>
    </source>
</evidence>
<feature type="transmembrane region" description="Helical" evidence="11">
    <location>
        <begin position="68"/>
        <end position="87"/>
    </location>
</feature>
<dbReference type="Proteomes" id="UP000313359">
    <property type="component" value="Unassembled WGS sequence"/>
</dbReference>
<organism evidence="13 14">
    <name type="scientific">Lentinus tigrinus ALCF2SS1-6</name>
    <dbReference type="NCBI Taxonomy" id="1328759"/>
    <lineage>
        <taxon>Eukaryota</taxon>
        <taxon>Fungi</taxon>
        <taxon>Dikarya</taxon>
        <taxon>Basidiomycota</taxon>
        <taxon>Agaricomycotina</taxon>
        <taxon>Agaricomycetes</taxon>
        <taxon>Polyporales</taxon>
        <taxon>Polyporaceae</taxon>
        <taxon>Lentinus</taxon>
    </lineage>
</organism>
<keyword evidence="6" id="KW-0915">Sodium</keyword>
<dbReference type="EMBL" id="ML122260">
    <property type="protein sequence ID" value="RPD62148.1"/>
    <property type="molecule type" value="Genomic_DNA"/>
</dbReference>
<feature type="transmembrane region" description="Helical" evidence="11">
    <location>
        <begin position="99"/>
        <end position="122"/>
    </location>
</feature>
<evidence type="ECO:0000256" key="10">
    <source>
        <dbReference type="SAM" id="MobiDB-lite"/>
    </source>
</evidence>
<protein>
    <recommendedName>
        <fullName evidence="12">Cation/H+ exchanger transmembrane domain-containing protein</fullName>
    </recommendedName>
</protein>
<dbReference type="GO" id="GO:0016020">
    <property type="term" value="C:membrane"/>
    <property type="evidence" value="ECO:0007669"/>
    <property type="project" value="UniProtKB-SubCell"/>
</dbReference>
<gene>
    <name evidence="13" type="ORF">L227DRAFT_50845</name>
</gene>
<feature type="domain" description="Cation/H+ exchanger transmembrane" evidence="12">
    <location>
        <begin position="28"/>
        <end position="147"/>
    </location>
</feature>
<keyword evidence="5 11" id="KW-1133">Transmembrane helix</keyword>
<evidence type="ECO:0000256" key="11">
    <source>
        <dbReference type="SAM" id="Phobius"/>
    </source>
</evidence>
<dbReference type="GO" id="GO:1902600">
    <property type="term" value="P:proton transmembrane transport"/>
    <property type="evidence" value="ECO:0007669"/>
    <property type="project" value="InterPro"/>
</dbReference>
<comment type="subcellular location">
    <subcellularLocation>
        <location evidence="1">Membrane</location>
        <topology evidence="1">Multi-pass membrane protein</topology>
    </subcellularLocation>
</comment>
<feature type="region of interest" description="Disordered" evidence="10">
    <location>
        <begin position="153"/>
        <end position="172"/>
    </location>
</feature>
<feature type="transmembrane region" description="Helical" evidence="11">
    <location>
        <begin position="35"/>
        <end position="56"/>
    </location>
</feature>
<proteinExistence type="predicted"/>
<keyword evidence="9" id="KW-0739">Sodium transport</keyword>
<feature type="transmembrane region" description="Helical" evidence="11">
    <location>
        <begin position="395"/>
        <end position="412"/>
    </location>
</feature>
<feature type="transmembrane region" description="Helical" evidence="11">
    <location>
        <begin position="128"/>
        <end position="149"/>
    </location>
</feature>
<evidence type="ECO:0000256" key="9">
    <source>
        <dbReference type="ARBA" id="ARBA00023201"/>
    </source>
</evidence>
<keyword evidence="3" id="KW-0050">Antiport</keyword>
<feature type="transmembrane region" description="Helical" evidence="11">
    <location>
        <begin position="424"/>
        <end position="451"/>
    </location>
</feature>
<keyword evidence="14" id="KW-1185">Reference proteome</keyword>